<protein>
    <submittedName>
        <fullName evidence="1">Uncharacterized protein</fullName>
    </submittedName>
</protein>
<dbReference type="AlphaFoldDB" id="A5KM99"/>
<name>A5KM99_9FIRM</name>
<evidence type="ECO:0000313" key="2">
    <source>
        <dbReference type="Proteomes" id="UP000003577"/>
    </source>
</evidence>
<gene>
    <name evidence="1" type="ORF">RUMTOR_01363</name>
</gene>
<proteinExistence type="predicted"/>
<accession>A5KM99</accession>
<dbReference type="EMBL" id="AAVP02000004">
    <property type="protein sequence ID" value="EDK24624.1"/>
    <property type="molecule type" value="Genomic_DNA"/>
</dbReference>
<comment type="caution">
    <text evidence="1">The sequence shown here is derived from an EMBL/GenBank/DDBJ whole genome shotgun (WGS) entry which is preliminary data.</text>
</comment>
<reference evidence="1 2" key="1">
    <citation type="submission" date="2007-03" db="EMBL/GenBank/DDBJ databases">
        <authorList>
            <person name="Fulton L."/>
            <person name="Clifton S."/>
            <person name="Fulton B."/>
            <person name="Xu J."/>
            <person name="Minx P."/>
            <person name="Pepin K.H."/>
            <person name="Johnson M."/>
            <person name="Thiruvilangam P."/>
            <person name="Bhonagiri V."/>
            <person name="Nash W.E."/>
            <person name="Mardis E.R."/>
            <person name="Wilson R.K."/>
        </authorList>
    </citation>
    <scope>NUCLEOTIDE SEQUENCE [LARGE SCALE GENOMIC DNA]</scope>
    <source>
        <strain evidence="1 2">ATCC 27756</strain>
    </source>
</reference>
<dbReference type="Proteomes" id="UP000003577">
    <property type="component" value="Unassembled WGS sequence"/>
</dbReference>
<dbReference type="HOGENOM" id="CLU_199092_0_0_9"/>
<evidence type="ECO:0000313" key="1">
    <source>
        <dbReference type="EMBL" id="EDK24624.1"/>
    </source>
</evidence>
<reference evidence="1 2" key="2">
    <citation type="submission" date="2007-04" db="EMBL/GenBank/DDBJ databases">
        <title>Draft genome sequence of Ruminococcus torques (ATCC 27756).</title>
        <authorList>
            <person name="Sudarsanam P."/>
            <person name="Ley R."/>
            <person name="Guruge J."/>
            <person name="Turnbaugh P.J."/>
            <person name="Mahowald M."/>
            <person name="Liep D."/>
            <person name="Gordon J."/>
        </authorList>
    </citation>
    <scope>NUCLEOTIDE SEQUENCE [LARGE SCALE GENOMIC DNA]</scope>
    <source>
        <strain evidence="1 2">ATCC 27756</strain>
    </source>
</reference>
<sequence>MTLSDGEDEMGIKNDCRRNAEGYSDPTAYEALKNMEQEEERFHKLLDIIFALCELSDFHIEERIVIKDKRTGRIWR</sequence>
<dbReference type="PaxDb" id="411460-RUMTOR_01363"/>
<organism evidence="1 2">
    <name type="scientific">[Ruminococcus] torques ATCC 27756</name>
    <dbReference type="NCBI Taxonomy" id="411460"/>
    <lineage>
        <taxon>Bacteria</taxon>
        <taxon>Bacillati</taxon>
        <taxon>Bacillota</taxon>
        <taxon>Clostridia</taxon>
        <taxon>Lachnospirales</taxon>
        <taxon>Lachnospiraceae</taxon>
        <taxon>Mediterraneibacter</taxon>
    </lineage>
</organism>